<dbReference type="OrthoDB" id="1346503at2"/>
<proteinExistence type="predicted"/>
<gene>
    <name evidence="1" type="ORF">SAMN05660918_1244</name>
</gene>
<evidence type="ECO:0000313" key="1">
    <source>
        <dbReference type="EMBL" id="SEI64000.1"/>
    </source>
</evidence>
<dbReference type="Proteomes" id="UP000199702">
    <property type="component" value="Unassembled WGS sequence"/>
</dbReference>
<keyword evidence="2" id="KW-1185">Reference proteome</keyword>
<dbReference type="EMBL" id="FNYA01000002">
    <property type="protein sequence ID" value="SEI64000.1"/>
    <property type="molecule type" value="Genomic_DNA"/>
</dbReference>
<reference evidence="2" key="1">
    <citation type="submission" date="2016-10" db="EMBL/GenBank/DDBJ databases">
        <authorList>
            <person name="Varghese N."/>
            <person name="Submissions S."/>
        </authorList>
    </citation>
    <scope>NUCLEOTIDE SEQUENCE [LARGE SCALE GENOMIC DNA]</scope>
    <source>
        <strain evidence="2">DSM 17934</strain>
    </source>
</reference>
<name>A0A1H6SIY8_9FLAO</name>
<dbReference type="RefSeq" id="WP_091309809.1">
    <property type="nucleotide sequence ID" value="NZ_CBCSJU010000002.1"/>
</dbReference>
<evidence type="ECO:0000313" key="2">
    <source>
        <dbReference type="Proteomes" id="UP000199702"/>
    </source>
</evidence>
<protein>
    <submittedName>
        <fullName evidence="1">Uncharacterized protein</fullName>
    </submittedName>
</protein>
<dbReference type="AlphaFoldDB" id="A0A1H6SIY8"/>
<sequence>MPLVKFEILSPKKTTYILYENLQKKHLNSESIFFTEQELKSLMARSFAMVLHSSDSQKLSESDRKNFILDSNIYFKISIDFGLILLDNLMDFNRDWFDKLHSKAFIKNNSSSNSDVFEFINEALIDQMNVRRWEYGKCFLESFSHIMDKTLLNQSIKSLQSQENFWDIMYQKMDKIKEPIDNYEAVLLAYYIKNHIEKQDLNMRDYFLLGSIACQKMPFIFKREQNLNQAVKQIISLDQNLKKNKGKRI</sequence>
<accession>A0A1H6SIY8</accession>
<organism evidence="1 2">
    <name type="scientific">Flavobacterium terrigena</name>
    <dbReference type="NCBI Taxonomy" id="402734"/>
    <lineage>
        <taxon>Bacteria</taxon>
        <taxon>Pseudomonadati</taxon>
        <taxon>Bacteroidota</taxon>
        <taxon>Flavobacteriia</taxon>
        <taxon>Flavobacteriales</taxon>
        <taxon>Flavobacteriaceae</taxon>
        <taxon>Flavobacterium</taxon>
    </lineage>
</organism>